<dbReference type="Proteomes" id="UP001609219">
    <property type="component" value="Unassembled WGS sequence"/>
</dbReference>
<evidence type="ECO:0000313" key="3">
    <source>
        <dbReference type="EMBL" id="MFH5246000.1"/>
    </source>
</evidence>
<feature type="domain" description="Schlafen AlbA-2" evidence="1">
    <location>
        <begin position="33"/>
        <end position="134"/>
    </location>
</feature>
<organism evidence="3 4">
    <name type="scientific">Antrihabitans spumae</name>
    <dbReference type="NCBI Taxonomy" id="3373370"/>
    <lineage>
        <taxon>Bacteria</taxon>
        <taxon>Bacillati</taxon>
        <taxon>Actinomycetota</taxon>
        <taxon>Actinomycetes</taxon>
        <taxon>Mycobacteriales</taxon>
        <taxon>Nocardiaceae</taxon>
        <taxon>Antrihabitans</taxon>
    </lineage>
</organism>
<keyword evidence="5" id="KW-1185">Reference proteome</keyword>
<dbReference type="InterPro" id="IPR038461">
    <property type="entry name" value="Schlafen_AlbA_2_dom_sf"/>
</dbReference>
<name>A0ABW7KU91_9NOCA</name>
<sequence length="466" mass="49730">MAVFPRLRDVFGVPVDQIDVAAIERAIQRRAPESEQLDWKRDPYKRGSSDEIAKDIAGMANNAGGVVILGVEEDEHSRATAATPFADSVDALIGMVSEARQRRIRPFIPDLTVTAIDAGSGNHFMVIVVGRSYDAPHAVMPESPTATTLAFPMRQMTTTAWLKEDQVAAMYRNRFAAHADVAASVDALMDEHSRGRWSPQHWVSIAVAPTVPGTRAPGVSARTAEVGFALSWAANCDIPGSNFHLGLNGLERQVRPAIGQTVIWFSGAALRLGHDGSAHVTQSITKLDPHSDVDMRTPLSHAGGRNGVWGSTDEVEWALFTALSYAVDHAINTGASGDLEVRAKPEIGTPAGAESSPLGGLASCNRHGTYPATHGVPDLADMLQKTTIASATVGISDGANHRTTATAAYLLATDILAEFGIDEPRLFAYDGWVTVEHFGPRLRNDGAPAWAAEHVNIDTASNVASR</sequence>
<proteinExistence type="predicted"/>
<evidence type="ECO:0000313" key="4">
    <source>
        <dbReference type="Proteomes" id="UP001609176"/>
    </source>
</evidence>
<reference evidence="4 5" key="1">
    <citation type="submission" date="2024-10" db="EMBL/GenBank/DDBJ databases">
        <authorList>
            <person name="Riesco R."/>
        </authorList>
    </citation>
    <scope>NUCLEOTIDE SEQUENCE [LARGE SCALE GENOMIC DNA]</scope>
    <source>
        <strain evidence="3 4">NCIMB 15448</strain>
        <strain evidence="2 5">NCIMB 15450</strain>
    </source>
</reference>
<dbReference type="Pfam" id="PF04326">
    <property type="entry name" value="SLFN_AlbA_2"/>
    <property type="match status" value="1"/>
</dbReference>
<dbReference type="EMBL" id="JBIMSP010000121">
    <property type="protein sequence ID" value="MFH5246000.1"/>
    <property type="molecule type" value="Genomic_DNA"/>
</dbReference>
<dbReference type="InterPro" id="IPR007421">
    <property type="entry name" value="Schlafen_AlbA_2_dom"/>
</dbReference>
<dbReference type="Proteomes" id="UP001609176">
    <property type="component" value="Unassembled WGS sequence"/>
</dbReference>
<evidence type="ECO:0000313" key="5">
    <source>
        <dbReference type="Proteomes" id="UP001609219"/>
    </source>
</evidence>
<evidence type="ECO:0000259" key="1">
    <source>
        <dbReference type="Pfam" id="PF04326"/>
    </source>
</evidence>
<dbReference type="EMBL" id="JBIMSN010000040">
    <property type="protein sequence ID" value="MFH5228858.1"/>
    <property type="molecule type" value="Genomic_DNA"/>
</dbReference>
<protein>
    <submittedName>
        <fullName evidence="3">Helix-turn-helix domain-containing protein</fullName>
    </submittedName>
</protein>
<evidence type="ECO:0000313" key="2">
    <source>
        <dbReference type="EMBL" id="MFH5228858.1"/>
    </source>
</evidence>
<dbReference type="Gene3D" id="3.30.950.30">
    <property type="entry name" value="Schlafen, AAA domain"/>
    <property type="match status" value="1"/>
</dbReference>
<accession>A0ABW7KU91</accession>
<dbReference type="RefSeq" id="WP_395126664.1">
    <property type="nucleotide sequence ID" value="NZ_JBIMSN010000040.1"/>
</dbReference>
<comment type="caution">
    <text evidence="3">The sequence shown here is derived from an EMBL/GenBank/DDBJ whole genome shotgun (WGS) entry which is preliminary data.</text>
</comment>
<gene>
    <name evidence="3" type="ORF">ACHIPV_29675</name>
    <name evidence="2" type="ORF">ACHIRB_09780</name>
</gene>